<evidence type="ECO:0000313" key="4">
    <source>
        <dbReference type="Proteomes" id="UP000184363"/>
    </source>
</evidence>
<feature type="domain" description="DUF1707" evidence="2">
    <location>
        <begin position="7"/>
        <end position="59"/>
    </location>
</feature>
<dbReference type="EMBL" id="FRAP01000008">
    <property type="protein sequence ID" value="SHK57336.1"/>
    <property type="molecule type" value="Genomic_DNA"/>
</dbReference>
<accession>A0A1M6TKA2</accession>
<proteinExistence type="predicted"/>
<dbReference type="OrthoDB" id="3534574at2"/>
<gene>
    <name evidence="3" type="ORF">SAMN05443637_10895</name>
</gene>
<feature type="transmembrane region" description="Helical" evidence="1">
    <location>
        <begin position="112"/>
        <end position="128"/>
    </location>
</feature>
<dbReference type="Proteomes" id="UP000184363">
    <property type="component" value="Unassembled WGS sequence"/>
</dbReference>
<evidence type="ECO:0000256" key="1">
    <source>
        <dbReference type="SAM" id="Phobius"/>
    </source>
</evidence>
<evidence type="ECO:0000259" key="2">
    <source>
        <dbReference type="Pfam" id="PF08044"/>
    </source>
</evidence>
<dbReference type="InterPro" id="IPR012551">
    <property type="entry name" value="DUF1707_SHOCT-like"/>
</dbReference>
<sequence>MSDEVPLRIGNAERDSAMKALDEHLAAGRLGVDEYSERSAAAAAATTAAELKALFTDLPPPHPELPTALAPAPRPEGALAERSGGFLEAWGGRIVAVTPIVALGLFFLTRQWWFFLLIPLVAALVYGGKNDRRGAGA</sequence>
<organism evidence="3 4">
    <name type="scientific">Pseudonocardia thermophila</name>
    <dbReference type="NCBI Taxonomy" id="1848"/>
    <lineage>
        <taxon>Bacteria</taxon>
        <taxon>Bacillati</taxon>
        <taxon>Actinomycetota</taxon>
        <taxon>Actinomycetes</taxon>
        <taxon>Pseudonocardiales</taxon>
        <taxon>Pseudonocardiaceae</taxon>
        <taxon>Pseudonocardia</taxon>
    </lineage>
</organism>
<dbReference type="AlphaFoldDB" id="A0A1M6TKA2"/>
<keyword evidence="1" id="KW-0472">Membrane</keyword>
<dbReference type="STRING" id="1848.SAMN05443637_10895"/>
<dbReference type="Pfam" id="PF08044">
    <property type="entry name" value="DUF1707"/>
    <property type="match status" value="1"/>
</dbReference>
<keyword evidence="1" id="KW-0812">Transmembrane</keyword>
<reference evidence="3 4" key="1">
    <citation type="submission" date="2016-11" db="EMBL/GenBank/DDBJ databases">
        <authorList>
            <person name="Jaros S."/>
            <person name="Januszkiewicz K."/>
            <person name="Wedrychowicz H."/>
        </authorList>
    </citation>
    <scope>NUCLEOTIDE SEQUENCE [LARGE SCALE GENOMIC DNA]</scope>
    <source>
        <strain evidence="3 4">DSM 43832</strain>
    </source>
</reference>
<protein>
    <recommendedName>
        <fullName evidence="2">DUF1707 domain-containing protein</fullName>
    </recommendedName>
</protein>
<evidence type="ECO:0000313" key="3">
    <source>
        <dbReference type="EMBL" id="SHK57336.1"/>
    </source>
</evidence>
<name>A0A1M6TKA2_PSETH</name>
<dbReference type="RefSeq" id="WP_073457203.1">
    <property type="nucleotide sequence ID" value="NZ_CALGVN010000008.1"/>
</dbReference>
<keyword evidence="1" id="KW-1133">Transmembrane helix</keyword>
<keyword evidence="4" id="KW-1185">Reference proteome</keyword>